<evidence type="ECO:0000313" key="2">
    <source>
        <dbReference type="EMBL" id="CAD5210966.1"/>
    </source>
</evidence>
<evidence type="ECO:0000259" key="1">
    <source>
        <dbReference type="PROSITE" id="PS50249"/>
    </source>
</evidence>
<dbReference type="PANTHER" id="PTHR10540">
    <property type="entry name" value="EUKARYOTIC TRANSLATION INITIATION FACTOR 3 SUBUNIT F-RELATED"/>
    <property type="match status" value="1"/>
</dbReference>
<dbReference type="EMBL" id="CAJFCW020000002">
    <property type="protein sequence ID" value="CAG9092453.1"/>
    <property type="molecule type" value="Genomic_DNA"/>
</dbReference>
<dbReference type="Proteomes" id="UP000614601">
    <property type="component" value="Unassembled WGS sequence"/>
</dbReference>
<dbReference type="GO" id="GO:0071541">
    <property type="term" value="C:eukaryotic translation initiation factor 3 complex, eIF3m"/>
    <property type="evidence" value="ECO:0007669"/>
    <property type="project" value="TreeGrafter"/>
</dbReference>
<dbReference type="OrthoDB" id="25498at2759"/>
<accession>A0A811K4R4</accession>
<dbReference type="Gene3D" id="3.40.140.10">
    <property type="entry name" value="Cytidine Deaminase, domain 2"/>
    <property type="match status" value="1"/>
</dbReference>
<dbReference type="InterPro" id="IPR000555">
    <property type="entry name" value="JAMM/MPN+_dom"/>
</dbReference>
<dbReference type="Pfam" id="PF01398">
    <property type="entry name" value="JAB"/>
    <property type="match status" value="1"/>
</dbReference>
<reference evidence="2" key="1">
    <citation type="submission" date="2020-09" db="EMBL/GenBank/DDBJ databases">
        <authorList>
            <person name="Kikuchi T."/>
        </authorList>
    </citation>
    <scope>NUCLEOTIDE SEQUENCE</scope>
    <source>
        <strain evidence="2">SH1</strain>
    </source>
</reference>
<name>A0A811K4R4_9BILA</name>
<dbReference type="Pfam" id="PF13012">
    <property type="entry name" value="MitMem_reg"/>
    <property type="match status" value="1"/>
</dbReference>
<dbReference type="InterPro" id="IPR037518">
    <property type="entry name" value="MPN"/>
</dbReference>
<dbReference type="InterPro" id="IPR024969">
    <property type="entry name" value="EIF3F/CSN6-like_C"/>
</dbReference>
<dbReference type="SMART" id="SM00232">
    <property type="entry name" value="JAB_MPN"/>
    <property type="match status" value="1"/>
</dbReference>
<gene>
    <name evidence="2" type="ORF">BOKJ2_LOCUS3458</name>
</gene>
<proteinExistence type="predicted"/>
<dbReference type="EMBL" id="CAJFDH010000002">
    <property type="protein sequence ID" value="CAD5210966.1"/>
    <property type="molecule type" value="Genomic_DNA"/>
</dbReference>
<evidence type="ECO:0000313" key="3">
    <source>
        <dbReference type="Proteomes" id="UP000614601"/>
    </source>
</evidence>
<keyword evidence="3" id="KW-1185">Reference proteome</keyword>
<dbReference type="GO" id="GO:0003743">
    <property type="term" value="F:translation initiation factor activity"/>
    <property type="evidence" value="ECO:0007669"/>
    <property type="project" value="TreeGrafter"/>
</dbReference>
<dbReference type="PANTHER" id="PTHR10540:SF6">
    <property type="entry name" value="EUKARYOTIC TRANSLATION INITIATION FACTOR 3 SUBUNIT F"/>
    <property type="match status" value="1"/>
</dbReference>
<dbReference type="Proteomes" id="UP000783686">
    <property type="component" value="Unassembled WGS sequence"/>
</dbReference>
<dbReference type="PROSITE" id="PS50249">
    <property type="entry name" value="MPN"/>
    <property type="match status" value="1"/>
</dbReference>
<dbReference type="GO" id="GO:0008237">
    <property type="term" value="F:metallopeptidase activity"/>
    <property type="evidence" value="ECO:0007669"/>
    <property type="project" value="InterPro"/>
</dbReference>
<organism evidence="2 3">
    <name type="scientific">Bursaphelenchus okinawaensis</name>
    <dbReference type="NCBI Taxonomy" id="465554"/>
    <lineage>
        <taxon>Eukaryota</taxon>
        <taxon>Metazoa</taxon>
        <taxon>Ecdysozoa</taxon>
        <taxon>Nematoda</taxon>
        <taxon>Chromadorea</taxon>
        <taxon>Rhabditida</taxon>
        <taxon>Tylenchina</taxon>
        <taxon>Tylenchomorpha</taxon>
        <taxon>Aphelenchoidea</taxon>
        <taxon>Aphelenchoididae</taxon>
        <taxon>Bursaphelenchus</taxon>
    </lineage>
</organism>
<feature type="domain" description="MPN" evidence="1">
    <location>
        <begin position="7"/>
        <end position="151"/>
    </location>
</feature>
<dbReference type="GO" id="GO:0031369">
    <property type="term" value="F:translation initiation factor binding"/>
    <property type="evidence" value="ECO:0007669"/>
    <property type="project" value="TreeGrafter"/>
</dbReference>
<protein>
    <recommendedName>
        <fullName evidence="1">MPN domain-containing protein</fullName>
    </recommendedName>
</protein>
<comment type="caution">
    <text evidence="2">The sequence shown here is derived from an EMBL/GenBank/DDBJ whole genome shotgun (WGS) entry which is preliminary data.</text>
</comment>
<dbReference type="AlphaFoldDB" id="A0A811K4R4"/>
<sequence length="292" mass="32977">MASSLTVKVHPVVYMTMVDSYERRARSKGSDKALGTLLGFYEKNVVQITNCYSIPFRDTPEVQELDDVFNKQMWNFCRRATPSEQIVGWFVTTGEVTEGCNLFYNYYTNLVNEIAVKKELPPIVLLTLDITFQGPTKGRLPVRAYTRCDGGVPGQSPHAAIFHPLKVEMDAFPGESIALNVIQNGIYTDRREVFLNGDDDLRNLTETSENLVKWLERILSYVEDVLGKAEPTAEDQAFGRKLMNIVNIAATQLQSEKLDTLVKGSIRDYMMVSYLSQLAKTQLAIQEKLLTN</sequence>